<dbReference type="AlphaFoldDB" id="A0A0L6URV3"/>
<dbReference type="STRING" id="27349.A0A0L6URV3"/>
<comment type="caution">
    <text evidence="1">The sequence shown here is derived from an EMBL/GenBank/DDBJ whole genome shotgun (WGS) entry which is preliminary data.</text>
</comment>
<dbReference type="VEuPathDB" id="FungiDB:VP01_4017g3"/>
<proteinExistence type="predicted"/>
<dbReference type="Proteomes" id="UP000037035">
    <property type="component" value="Unassembled WGS sequence"/>
</dbReference>
<keyword evidence="2" id="KW-1185">Reference proteome</keyword>
<dbReference type="OrthoDB" id="1416643at2759"/>
<dbReference type="EMBL" id="LAVV01009077">
    <property type="protein sequence ID" value="KNZ51266.1"/>
    <property type="molecule type" value="Genomic_DNA"/>
</dbReference>
<gene>
    <name evidence="1" type="ORF">VP01_4017g3</name>
</gene>
<accession>A0A0L6URV3</accession>
<organism evidence="1 2">
    <name type="scientific">Puccinia sorghi</name>
    <dbReference type="NCBI Taxonomy" id="27349"/>
    <lineage>
        <taxon>Eukaryota</taxon>
        <taxon>Fungi</taxon>
        <taxon>Dikarya</taxon>
        <taxon>Basidiomycota</taxon>
        <taxon>Pucciniomycotina</taxon>
        <taxon>Pucciniomycetes</taxon>
        <taxon>Pucciniales</taxon>
        <taxon>Pucciniaceae</taxon>
        <taxon>Puccinia</taxon>
    </lineage>
</organism>
<sequence length="194" mass="21974">MDQTLQLMSTRIMDMGSAKEALTGKNIYIFCDCGSYGGRLKNLAKRNTSTRKCECPFQVRGSTSRAILLQSFMVPSTHLHHQQLAPSQVEEVSCLRKSKIKTSQIFLQLQESEYLQKASFLPLYENSKLDPIYIMNINGDHLVLALLKGTDRSKNIPPIIGSTKPASQVTRSLSSEFKEYFSLHNQELQSLWKI</sequence>
<protein>
    <submittedName>
        <fullName evidence="1">Uncharacterized protein</fullName>
    </submittedName>
</protein>
<name>A0A0L6URV3_9BASI</name>
<evidence type="ECO:0000313" key="2">
    <source>
        <dbReference type="Proteomes" id="UP000037035"/>
    </source>
</evidence>
<evidence type="ECO:0000313" key="1">
    <source>
        <dbReference type="EMBL" id="KNZ51266.1"/>
    </source>
</evidence>
<reference evidence="1 2" key="1">
    <citation type="submission" date="2015-08" db="EMBL/GenBank/DDBJ databases">
        <title>Next Generation Sequencing and Analysis of the Genome of Puccinia sorghi L Schw, the Causal Agent of Maize Common Rust.</title>
        <authorList>
            <person name="Rochi L."/>
            <person name="Burguener G."/>
            <person name="Darino M."/>
            <person name="Turjanski A."/>
            <person name="Kreff E."/>
            <person name="Dieguez M.J."/>
            <person name="Sacco F."/>
        </authorList>
    </citation>
    <scope>NUCLEOTIDE SEQUENCE [LARGE SCALE GENOMIC DNA]</scope>
    <source>
        <strain evidence="1 2">RO10H11247</strain>
    </source>
</reference>